<evidence type="ECO:0000259" key="3">
    <source>
        <dbReference type="Pfam" id="PF03713"/>
    </source>
</evidence>
<dbReference type="EMBL" id="CP110615">
    <property type="protein sequence ID" value="UZJ25142.1"/>
    <property type="molecule type" value="Genomic_DNA"/>
</dbReference>
<dbReference type="InterPro" id="IPR005183">
    <property type="entry name" value="DUF305_CopM-like"/>
</dbReference>
<name>A0ABY6P0F6_9NOCA</name>
<dbReference type="RefSeq" id="WP_265383248.1">
    <property type="nucleotide sequence ID" value="NZ_CP110615.1"/>
</dbReference>
<feature type="region of interest" description="Disordered" evidence="1">
    <location>
        <begin position="23"/>
        <end position="42"/>
    </location>
</feature>
<evidence type="ECO:0000256" key="2">
    <source>
        <dbReference type="SAM" id="SignalP"/>
    </source>
</evidence>
<dbReference type="PANTHER" id="PTHR36933:SF1">
    <property type="entry name" value="SLL0788 PROTEIN"/>
    <property type="match status" value="1"/>
</dbReference>
<feature type="chain" id="PRO_5047390883" evidence="2">
    <location>
        <begin position="20"/>
        <end position="205"/>
    </location>
</feature>
<dbReference type="PROSITE" id="PS51257">
    <property type="entry name" value="PROKAR_LIPOPROTEIN"/>
    <property type="match status" value="1"/>
</dbReference>
<accession>A0ABY6P0F6</accession>
<proteinExistence type="predicted"/>
<dbReference type="Proteomes" id="UP001164965">
    <property type="component" value="Chromosome"/>
</dbReference>
<dbReference type="Pfam" id="PF03713">
    <property type="entry name" value="DUF305"/>
    <property type="match status" value="1"/>
</dbReference>
<gene>
    <name evidence="4" type="ORF">RHODO2019_01115</name>
</gene>
<sequence>MKLRTALPAVALAVGLTVAGCSSDTPTSSAASSSSSSSAPSAQAGVVFNDADVTFLTDMYPHHAQALEMATMVDGRSTNQAVIDLATQIKGAQQPEMDTMTGLLTSFGKPTPSTDSSMGGMDMSGTSGMSGMMSSDDMTRLSTLSGAAFDKTWLTMMTEHHSGAVDMANVELSDGSNTDAKTLATAIITAQNAEIATMKGLLAQL</sequence>
<evidence type="ECO:0000313" key="4">
    <source>
        <dbReference type="EMBL" id="UZJ25142.1"/>
    </source>
</evidence>
<dbReference type="Gene3D" id="1.20.1260.10">
    <property type="match status" value="1"/>
</dbReference>
<evidence type="ECO:0000313" key="5">
    <source>
        <dbReference type="Proteomes" id="UP001164965"/>
    </source>
</evidence>
<organism evidence="4 5">
    <name type="scientific">Rhodococcus antarcticus</name>
    <dbReference type="NCBI Taxonomy" id="2987751"/>
    <lineage>
        <taxon>Bacteria</taxon>
        <taxon>Bacillati</taxon>
        <taxon>Actinomycetota</taxon>
        <taxon>Actinomycetes</taxon>
        <taxon>Mycobacteriales</taxon>
        <taxon>Nocardiaceae</taxon>
        <taxon>Rhodococcus</taxon>
    </lineage>
</organism>
<dbReference type="PANTHER" id="PTHR36933">
    <property type="entry name" value="SLL0788 PROTEIN"/>
    <property type="match status" value="1"/>
</dbReference>
<protein>
    <submittedName>
        <fullName evidence="4">DUF305 domain-containing protein</fullName>
    </submittedName>
</protein>
<dbReference type="InterPro" id="IPR012347">
    <property type="entry name" value="Ferritin-like"/>
</dbReference>
<feature type="signal peptide" evidence="2">
    <location>
        <begin position="1"/>
        <end position="19"/>
    </location>
</feature>
<evidence type="ECO:0000256" key="1">
    <source>
        <dbReference type="SAM" id="MobiDB-lite"/>
    </source>
</evidence>
<keyword evidence="2" id="KW-0732">Signal</keyword>
<keyword evidence="5" id="KW-1185">Reference proteome</keyword>
<feature type="domain" description="DUF305" evidence="3">
    <location>
        <begin position="52"/>
        <end position="202"/>
    </location>
</feature>
<reference evidence="4" key="1">
    <citation type="submission" date="2022-10" db="EMBL/GenBank/DDBJ databases">
        <title>Rhodococcus sp.75.</title>
        <authorList>
            <person name="Sun M."/>
        </authorList>
    </citation>
    <scope>NUCLEOTIDE SEQUENCE</scope>
    <source>
        <strain evidence="4">75</strain>
    </source>
</reference>